<sequence>MQARVHISCKLEELNQQSTTEQKWETIEEVVKKATRSSLDNLVWDRTASPQNIKSGFRGTGISPFDHDISKSIDLMSSFISDCETQPVASASAAESSYVGVAAVSTTNHSAQETRVSPQEGNFPVGETSTAAIPAQLSMVVNGINVEPVGLLRKDGNRPEGMTLIPWESGQPLVWDATCSDTLAPSNLLFSWKTAGAIAERAATNKKSK</sequence>
<dbReference type="AlphaFoldDB" id="A0A8K0C9X5"/>
<dbReference type="Proteomes" id="UP000801492">
    <property type="component" value="Unassembled WGS sequence"/>
</dbReference>
<protein>
    <submittedName>
        <fullName evidence="1">Uncharacterized protein</fullName>
    </submittedName>
</protein>
<evidence type="ECO:0000313" key="1">
    <source>
        <dbReference type="EMBL" id="KAF2883625.1"/>
    </source>
</evidence>
<dbReference type="OrthoDB" id="6782267at2759"/>
<keyword evidence="2" id="KW-1185">Reference proteome</keyword>
<gene>
    <name evidence="1" type="ORF">ILUMI_22559</name>
</gene>
<name>A0A8K0C9X5_IGNLU</name>
<dbReference type="EMBL" id="VTPC01090338">
    <property type="protein sequence ID" value="KAF2883625.1"/>
    <property type="molecule type" value="Genomic_DNA"/>
</dbReference>
<organism evidence="1 2">
    <name type="scientific">Ignelater luminosus</name>
    <name type="common">Cucubano</name>
    <name type="synonym">Pyrophorus luminosus</name>
    <dbReference type="NCBI Taxonomy" id="2038154"/>
    <lineage>
        <taxon>Eukaryota</taxon>
        <taxon>Metazoa</taxon>
        <taxon>Ecdysozoa</taxon>
        <taxon>Arthropoda</taxon>
        <taxon>Hexapoda</taxon>
        <taxon>Insecta</taxon>
        <taxon>Pterygota</taxon>
        <taxon>Neoptera</taxon>
        <taxon>Endopterygota</taxon>
        <taxon>Coleoptera</taxon>
        <taxon>Polyphaga</taxon>
        <taxon>Elateriformia</taxon>
        <taxon>Elateroidea</taxon>
        <taxon>Elateridae</taxon>
        <taxon>Agrypninae</taxon>
        <taxon>Pyrophorini</taxon>
        <taxon>Ignelater</taxon>
    </lineage>
</organism>
<proteinExistence type="predicted"/>
<reference evidence="1" key="1">
    <citation type="submission" date="2019-08" db="EMBL/GenBank/DDBJ databases">
        <title>The genome of the North American firefly Photinus pyralis.</title>
        <authorList>
            <consortium name="Photinus pyralis genome working group"/>
            <person name="Fallon T.R."/>
            <person name="Sander Lower S.E."/>
            <person name="Weng J.-K."/>
        </authorList>
    </citation>
    <scope>NUCLEOTIDE SEQUENCE</scope>
    <source>
        <strain evidence="1">TRF0915ILg1</strain>
        <tissue evidence="1">Whole body</tissue>
    </source>
</reference>
<evidence type="ECO:0000313" key="2">
    <source>
        <dbReference type="Proteomes" id="UP000801492"/>
    </source>
</evidence>
<accession>A0A8K0C9X5</accession>
<comment type="caution">
    <text evidence="1">The sequence shown here is derived from an EMBL/GenBank/DDBJ whole genome shotgun (WGS) entry which is preliminary data.</text>
</comment>